<dbReference type="SUPFAM" id="SSF109854">
    <property type="entry name" value="DinB/YfiT-like putative metalloenzymes"/>
    <property type="match status" value="1"/>
</dbReference>
<comment type="caution">
    <text evidence="2">The sequence shown here is derived from an EMBL/GenBank/DDBJ whole genome shotgun (WGS) entry which is preliminary data.</text>
</comment>
<feature type="domain" description="DinB-like" evidence="1">
    <location>
        <begin position="9"/>
        <end position="159"/>
    </location>
</feature>
<gene>
    <name evidence="2" type="ORF">IRJ16_19430</name>
</gene>
<dbReference type="InterPro" id="IPR024775">
    <property type="entry name" value="DinB-like"/>
</dbReference>
<evidence type="ECO:0000313" key="2">
    <source>
        <dbReference type="EMBL" id="MBE9664065.1"/>
    </source>
</evidence>
<accession>A0A929L4W4</accession>
<proteinExistence type="predicted"/>
<dbReference type="InterPro" id="IPR034660">
    <property type="entry name" value="DinB/YfiT-like"/>
</dbReference>
<reference evidence="2" key="1">
    <citation type="submission" date="2020-10" db="EMBL/GenBank/DDBJ databases">
        <title>Mucilaginibacter mali sp. nov., isolated from rhizosphere soil of apple orchard.</title>
        <authorList>
            <person name="Lee J.-S."/>
            <person name="Kim H.S."/>
            <person name="Kim J.-S."/>
        </authorList>
    </citation>
    <scope>NUCLEOTIDE SEQUENCE</scope>
    <source>
        <strain evidence="2">KCTC 22746</strain>
    </source>
</reference>
<organism evidence="2 3">
    <name type="scientific">Mucilaginibacter myungsuensis</name>
    <dbReference type="NCBI Taxonomy" id="649104"/>
    <lineage>
        <taxon>Bacteria</taxon>
        <taxon>Pseudomonadati</taxon>
        <taxon>Bacteroidota</taxon>
        <taxon>Sphingobacteriia</taxon>
        <taxon>Sphingobacteriales</taxon>
        <taxon>Sphingobacteriaceae</taxon>
        <taxon>Mucilaginibacter</taxon>
    </lineage>
</organism>
<protein>
    <submittedName>
        <fullName evidence="2">DinB family protein</fullName>
    </submittedName>
</protein>
<dbReference type="EMBL" id="JADFFL010000009">
    <property type="protein sequence ID" value="MBE9664065.1"/>
    <property type="molecule type" value="Genomic_DNA"/>
</dbReference>
<name>A0A929L4W4_9SPHI</name>
<keyword evidence="3" id="KW-1185">Reference proteome</keyword>
<dbReference type="Gene3D" id="1.20.120.450">
    <property type="entry name" value="dinb family like domain"/>
    <property type="match status" value="1"/>
</dbReference>
<evidence type="ECO:0000313" key="3">
    <source>
        <dbReference type="Proteomes" id="UP000622475"/>
    </source>
</evidence>
<dbReference type="RefSeq" id="WP_194113309.1">
    <property type="nucleotide sequence ID" value="NZ_JADFFL010000009.1"/>
</dbReference>
<dbReference type="Pfam" id="PF12867">
    <property type="entry name" value="DinB_2"/>
    <property type="match status" value="1"/>
</dbReference>
<evidence type="ECO:0000259" key="1">
    <source>
        <dbReference type="Pfam" id="PF12867"/>
    </source>
</evidence>
<dbReference type="AlphaFoldDB" id="A0A929L4W4"/>
<dbReference type="Proteomes" id="UP000622475">
    <property type="component" value="Unassembled WGS sequence"/>
</dbReference>
<sequence length="166" mass="18501">MKTDIITELKTTREGFLNALALSDHSNFNTIPFEGSWTAGQVAEHIYKSIDGMPGLLSGDAKPTERDPNMMTAGLREMFLNFETKMQSPDFILPSDEPKELASLTQQIGDTLNGIIEAGQHIDVNLTVVGFEFPNAGPVTRIELLNFVSVHVQRHAHQLKQIRERL</sequence>